<dbReference type="GO" id="GO:0032506">
    <property type="term" value="P:cytokinetic process"/>
    <property type="evidence" value="ECO:0007669"/>
    <property type="project" value="TreeGrafter"/>
</dbReference>
<dbReference type="GO" id="GO:0032153">
    <property type="term" value="C:cell division site"/>
    <property type="evidence" value="ECO:0007669"/>
    <property type="project" value="TreeGrafter"/>
</dbReference>
<dbReference type="InterPro" id="IPR052521">
    <property type="entry name" value="Cell_div_SPOR-domain"/>
</dbReference>
<comment type="caution">
    <text evidence="2">The sequence shown here is derived from an EMBL/GenBank/DDBJ whole genome shotgun (WGS) entry which is preliminary data.</text>
</comment>
<sequence length="261" mass="27781">MMQTETKTRTQRRLEKRQTIIILALLLLVALLSFVLGVTTGRRGAERGFAQQVKDQQEEVRIVQVPAAPPVPAATAPRVDPPGGEKGALVDTVVENARLSFYDDLVRDSSPLGSGINQPPPEEARSPAITPPLELADQPIVARGSVTQALAQAVPVQSAQQQVSKAAAPASADPILPPVAAQGSHVVQVGSFGSAADAASLRQRLLDKGYPVFLAEADLGERGIWYRVRIGPFADSATAGDARQVILDKEQIEGLVTRHTR</sequence>
<name>A0A8J6QWJ8_9BACT</name>
<dbReference type="GO" id="GO:0042834">
    <property type="term" value="F:peptidoglycan binding"/>
    <property type="evidence" value="ECO:0007669"/>
    <property type="project" value="InterPro"/>
</dbReference>
<dbReference type="PANTHER" id="PTHR38687:SF1">
    <property type="entry name" value="CELL DIVISION PROTEIN DEDD"/>
    <property type="match status" value="1"/>
</dbReference>
<reference evidence="2" key="1">
    <citation type="submission" date="2020-09" db="EMBL/GenBank/DDBJ databases">
        <title>Pelobacter alkaliphilus sp. nov., a novel anaerobic arsenate-reducing bacterium from terrestrial mud volcano.</title>
        <authorList>
            <person name="Khomyakova M.A."/>
            <person name="Merkel A.Y."/>
            <person name="Slobodkin A.I."/>
        </authorList>
    </citation>
    <scope>NUCLEOTIDE SEQUENCE</scope>
    <source>
        <strain evidence="2">M08fum</strain>
    </source>
</reference>
<accession>A0A8J6QWJ8</accession>
<evidence type="ECO:0000259" key="1">
    <source>
        <dbReference type="PROSITE" id="PS51724"/>
    </source>
</evidence>
<feature type="domain" description="SPOR" evidence="1">
    <location>
        <begin position="179"/>
        <end position="259"/>
    </location>
</feature>
<dbReference type="InterPro" id="IPR007730">
    <property type="entry name" value="SPOR-like_dom"/>
</dbReference>
<evidence type="ECO:0000313" key="2">
    <source>
        <dbReference type="EMBL" id="MBD1399783.1"/>
    </source>
</evidence>
<dbReference type="AlphaFoldDB" id="A0A8J6QWJ8"/>
<dbReference type="PANTHER" id="PTHR38687">
    <property type="entry name" value="CELL DIVISION PROTEIN DEDD-RELATED"/>
    <property type="match status" value="1"/>
</dbReference>
<dbReference type="Proteomes" id="UP000632828">
    <property type="component" value="Unassembled WGS sequence"/>
</dbReference>
<keyword evidence="3" id="KW-1185">Reference proteome</keyword>
<dbReference type="InterPro" id="IPR036680">
    <property type="entry name" value="SPOR-like_sf"/>
</dbReference>
<dbReference type="RefSeq" id="WP_191154051.1">
    <property type="nucleotide sequence ID" value="NZ_JACWUN010000003.1"/>
</dbReference>
<dbReference type="SUPFAM" id="SSF110997">
    <property type="entry name" value="Sporulation related repeat"/>
    <property type="match status" value="1"/>
</dbReference>
<organism evidence="2 3">
    <name type="scientific">Pelovirga terrestris</name>
    <dbReference type="NCBI Taxonomy" id="2771352"/>
    <lineage>
        <taxon>Bacteria</taxon>
        <taxon>Pseudomonadati</taxon>
        <taxon>Thermodesulfobacteriota</taxon>
        <taxon>Desulfuromonadia</taxon>
        <taxon>Geobacterales</taxon>
        <taxon>Geobacteraceae</taxon>
        <taxon>Pelovirga</taxon>
    </lineage>
</organism>
<dbReference type="Pfam" id="PF05036">
    <property type="entry name" value="SPOR"/>
    <property type="match status" value="1"/>
</dbReference>
<dbReference type="PROSITE" id="PS51724">
    <property type="entry name" value="SPOR"/>
    <property type="match status" value="1"/>
</dbReference>
<dbReference type="EMBL" id="JACWUN010000003">
    <property type="protein sequence ID" value="MBD1399783.1"/>
    <property type="molecule type" value="Genomic_DNA"/>
</dbReference>
<protein>
    <submittedName>
        <fullName evidence="2">SPOR domain-containing protein</fullName>
    </submittedName>
</protein>
<evidence type="ECO:0000313" key="3">
    <source>
        <dbReference type="Proteomes" id="UP000632828"/>
    </source>
</evidence>
<gene>
    <name evidence="2" type="ORF">ICT70_03785</name>
</gene>
<dbReference type="Gene3D" id="3.30.70.1070">
    <property type="entry name" value="Sporulation related repeat"/>
    <property type="match status" value="1"/>
</dbReference>
<dbReference type="GO" id="GO:0030428">
    <property type="term" value="C:cell septum"/>
    <property type="evidence" value="ECO:0007669"/>
    <property type="project" value="TreeGrafter"/>
</dbReference>
<proteinExistence type="predicted"/>